<name>A0A7W7I233_9ACTN</name>
<evidence type="ECO:0000256" key="4">
    <source>
        <dbReference type="ARBA" id="ARBA00022729"/>
    </source>
</evidence>
<protein>
    <submittedName>
        <fullName evidence="7">Peptide/nickel transport system substrate-binding protein</fullName>
    </submittedName>
</protein>
<dbReference type="Proteomes" id="UP000578112">
    <property type="component" value="Unassembled WGS sequence"/>
</dbReference>
<dbReference type="Gene3D" id="3.40.190.10">
    <property type="entry name" value="Periplasmic binding protein-like II"/>
    <property type="match status" value="1"/>
</dbReference>
<dbReference type="InterPro" id="IPR030678">
    <property type="entry name" value="Peptide/Ni-bd"/>
</dbReference>
<evidence type="ECO:0000313" key="7">
    <source>
        <dbReference type="EMBL" id="MBB4764970.1"/>
    </source>
</evidence>
<keyword evidence="5" id="KW-1133">Transmembrane helix</keyword>
<dbReference type="GO" id="GO:1904680">
    <property type="term" value="F:peptide transmembrane transporter activity"/>
    <property type="evidence" value="ECO:0007669"/>
    <property type="project" value="TreeGrafter"/>
</dbReference>
<gene>
    <name evidence="7" type="ORF">BJ971_005526</name>
</gene>
<dbReference type="InterPro" id="IPR039424">
    <property type="entry name" value="SBP_5"/>
</dbReference>
<evidence type="ECO:0000256" key="2">
    <source>
        <dbReference type="ARBA" id="ARBA00005695"/>
    </source>
</evidence>
<evidence type="ECO:0000259" key="6">
    <source>
        <dbReference type="Pfam" id="PF00496"/>
    </source>
</evidence>
<keyword evidence="8" id="KW-1185">Reference proteome</keyword>
<accession>A0A7W7I233</accession>
<evidence type="ECO:0000313" key="8">
    <source>
        <dbReference type="Proteomes" id="UP000578112"/>
    </source>
</evidence>
<evidence type="ECO:0000256" key="1">
    <source>
        <dbReference type="ARBA" id="ARBA00004196"/>
    </source>
</evidence>
<dbReference type="GO" id="GO:0042597">
    <property type="term" value="C:periplasmic space"/>
    <property type="evidence" value="ECO:0007669"/>
    <property type="project" value="UniProtKB-ARBA"/>
</dbReference>
<keyword evidence="3" id="KW-0813">Transport</keyword>
<dbReference type="Gene3D" id="3.10.105.10">
    <property type="entry name" value="Dipeptide-binding Protein, Domain 3"/>
    <property type="match status" value="1"/>
</dbReference>
<dbReference type="Pfam" id="PF00496">
    <property type="entry name" value="SBP_bac_5"/>
    <property type="match status" value="1"/>
</dbReference>
<comment type="similarity">
    <text evidence="2">Belongs to the bacterial solute-binding protein 5 family.</text>
</comment>
<dbReference type="PANTHER" id="PTHR30290:SF10">
    <property type="entry name" value="PERIPLASMIC OLIGOPEPTIDE-BINDING PROTEIN-RELATED"/>
    <property type="match status" value="1"/>
</dbReference>
<dbReference type="InterPro" id="IPR000914">
    <property type="entry name" value="SBP_5_dom"/>
</dbReference>
<dbReference type="PANTHER" id="PTHR30290">
    <property type="entry name" value="PERIPLASMIC BINDING COMPONENT OF ABC TRANSPORTER"/>
    <property type="match status" value="1"/>
</dbReference>
<dbReference type="GO" id="GO:0015833">
    <property type="term" value="P:peptide transport"/>
    <property type="evidence" value="ECO:0007669"/>
    <property type="project" value="TreeGrafter"/>
</dbReference>
<dbReference type="PIRSF" id="PIRSF002741">
    <property type="entry name" value="MppA"/>
    <property type="match status" value="1"/>
</dbReference>
<keyword evidence="5" id="KW-0812">Transmembrane</keyword>
<reference evidence="7 8" key="1">
    <citation type="submission" date="2020-08" db="EMBL/GenBank/DDBJ databases">
        <title>Sequencing the genomes of 1000 actinobacteria strains.</title>
        <authorList>
            <person name="Klenk H.-P."/>
        </authorList>
    </citation>
    <scope>NUCLEOTIDE SEQUENCE [LARGE SCALE GENOMIC DNA]</scope>
    <source>
        <strain evidence="7 8">DSM 43149</strain>
    </source>
</reference>
<keyword evidence="5" id="KW-0472">Membrane</keyword>
<dbReference type="GO" id="GO:0030313">
    <property type="term" value="C:cell envelope"/>
    <property type="evidence" value="ECO:0007669"/>
    <property type="project" value="UniProtKB-SubCell"/>
</dbReference>
<feature type="domain" description="Solute-binding protein family 5" evidence="6">
    <location>
        <begin position="65"/>
        <end position="424"/>
    </location>
</feature>
<dbReference type="RefSeq" id="WP_203709282.1">
    <property type="nucleotide sequence ID" value="NZ_BOMK01000025.1"/>
</dbReference>
<comment type="subcellular location">
    <subcellularLocation>
        <location evidence="1">Cell envelope</location>
    </subcellularLocation>
</comment>
<sequence length="570" mass="61968">MLLLGSGLAAPAHATSATSDSRLDVALLQRVDSLNPFVGISASAQQIFGLAYDRLTDYRNTDNRPTPGLAESWRTSADGRTWTFTIRGGVRWSDGTPLTAADLAFTYTTIMREPTSVNASMVAAFTSVTAPDATTLVIETSAYTPTMLNLDIPIVPAHIWRTRDPMAEPPTADAMVGSGPFRLVEARPGEQYRLERRPDHWRGTPGPATVVLRQFTNSDAAAQALRTGEIDVVGNLTPAQFDALTDDPAIATNEARGTRFTHLGFNPGAARADGTAIGDGHPALHDPRVRTAVEQAIDRRTLVDRVLLGHGDPGLAYFPPTYQPWAWTPARPPRAFDPAAAERLLDAAGYPRGPNGRRQLEFRLFAPVERAHYQQSAAFITEWLAAVGITVKVTTMADTQLGQRVRAGRYDLFLSGWILDPDPAFLLSVHTCAARPDAAGNGTTDSFTCDPQWDELYRRQSHELDPTRRVALVQQMQQRLYEAATLVPLYYPSVLEAYRSDHFRGLTRRPTASGSLVGAWSYVTATPVITAAAPAHDRTGVVVGVLLAVLLAGAAGLAVHRRRSGRHLRE</sequence>
<evidence type="ECO:0000256" key="5">
    <source>
        <dbReference type="SAM" id="Phobius"/>
    </source>
</evidence>
<proteinExistence type="inferred from homology"/>
<dbReference type="CDD" id="cd00995">
    <property type="entry name" value="PBP2_NikA_DppA_OppA_like"/>
    <property type="match status" value="1"/>
</dbReference>
<dbReference type="EMBL" id="JACHNH010000001">
    <property type="protein sequence ID" value="MBB4764970.1"/>
    <property type="molecule type" value="Genomic_DNA"/>
</dbReference>
<comment type="caution">
    <text evidence="7">The sequence shown here is derived from an EMBL/GenBank/DDBJ whole genome shotgun (WGS) entry which is preliminary data.</text>
</comment>
<evidence type="ECO:0000256" key="3">
    <source>
        <dbReference type="ARBA" id="ARBA00022448"/>
    </source>
</evidence>
<dbReference type="GO" id="GO:0043190">
    <property type="term" value="C:ATP-binding cassette (ABC) transporter complex"/>
    <property type="evidence" value="ECO:0007669"/>
    <property type="project" value="InterPro"/>
</dbReference>
<organism evidence="7 8">
    <name type="scientific">Actinoplanes digitatis</name>
    <dbReference type="NCBI Taxonomy" id="1868"/>
    <lineage>
        <taxon>Bacteria</taxon>
        <taxon>Bacillati</taxon>
        <taxon>Actinomycetota</taxon>
        <taxon>Actinomycetes</taxon>
        <taxon>Micromonosporales</taxon>
        <taxon>Micromonosporaceae</taxon>
        <taxon>Actinoplanes</taxon>
    </lineage>
</organism>
<keyword evidence="4" id="KW-0732">Signal</keyword>
<feature type="transmembrane region" description="Helical" evidence="5">
    <location>
        <begin position="540"/>
        <end position="559"/>
    </location>
</feature>
<dbReference type="AlphaFoldDB" id="A0A7W7I233"/>
<dbReference type="SUPFAM" id="SSF53850">
    <property type="entry name" value="Periplasmic binding protein-like II"/>
    <property type="match status" value="1"/>
</dbReference>